<name>X8AG08_MYCXE</name>
<dbReference type="InterPro" id="IPR013118">
    <property type="entry name" value="Mannitol_DH_C"/>
</dbReference>
<dbReference type="InterPro" id="IPR000669">
    <property type="entry name" value="Mannitol_DH"/>
</dbReference>
<organism evidence="5">
    <name type="scientific">Mycobacterium xenopi 4042</name>
    <dbReference type="NCBI Taxonomy" id="1299334"/>
    <lineage>
        <taxon>Bacteria</taxon>
        <taxon>Bacillati</taxon>
        <taxon>Actinomycetota</taxon>
        <taxon>Actinomycetes</taxon>
        <taxon>Mycobacteriales</taxon>
        <taxon>Mycobacteriaceae</taxon>
        <taxon>Mycobacterium</taxon>
    </lineage>
</organism>
<keyword evidence="1" id="KW-0560">Oxidoreductase</keyword>
<evidence type="ECO:0000259" key="4">
    <source>
        <dbReference type="Pfam" id="PF08125"/>
    </source>
</evidence>
<accession>X8AG08</accession>
<evidence type="ECO:0000259" key="3">
    <source>
        <dbReference type="Pfam" id="PF01232"/>
    </source>
</evidence>
<dbReference type="InterPro" id="IPR013131">
    <property type="entry name" value="Mannitol_DH_N"/>
</dbReference>
<dbReference type="SUPFAM" id="SSF51735">
    <property type="entry name" value="NAD(P)-binding Rossmann-fold domains"/>
    <property type="match status" value="1"/>
</dbReference>
<dbReference type="InterPro" id="IPR013328">
    <property type="entry name" value="6PGD_dom2"/>
</dbReference>
<dbReference type="InterPro" id="IPR050988">
    <property type="entry name" value="Mannitol_DH/Oxidoreductase"/>
</dbReference>
<evidence type="ECO:0000256" key="2">
    <source>
        <dbReference type="ARBA" id="ARBA00048615"/>
    </source>
</evidence>
<sequence>MAPSATKLNSAALANLPIAAPDYDRSSIRVGIAHLGTGHFHRAHQAMYIDRLLRQGLAREWGICGVGVLRADRRIRDVLRAQDGLYTLVLANPDGSRDARVIGSIVDYRYAPEDWEGAIDVLAAPSTRIVSMTITEGGYSPDGPAFALLTEGLARRRERGVTSPTIVSCDNIEDNGNLARRTVLEAAARRDRGLADWIATHTRFPNSMVDRITPATTAEIVSDVRCDFGVDDRWPVLAESFAAWVLEDDFGDGRPPLEQAGVLLVDDVSPYEAMKLRLLNAGHQCLCYFAWLCGYRFVHDAARDPLLAGFLLAYFDSEAAPTLKPVPGIDLGEYQRTLIERFANPVCATRSPGCAPTPRTASRSGCFR</sequence>
<feature type="domain" description="Mannitol dehydrogenase N-terminal" evidence="3">
    <location>
        <begin position="32"/>
        <end position="258"/>
    </location>
</feature>
<dbReference type="PANTHER" id="PTHR43362:SF1">
    <property type="entry name" value="MANNITOL DEHYDROGENASE 2-RELATED"/>
    <property type="match status" value="1"/>
</dbReference>
<gene>
    <name evidence="5" type="ORF">I553_4382</name>
</gene>
<dbReference type="SUPFAM" id="SSF48179">
    <property type="entry name" value="6-phosphogluconate dehydrogenase C-terminal domain-like"/>
    <property type="match status" value="1"/>
</dbReference>
<dbReference type="Pfam" id="PF01232">
    <property type="entry name" value="Mannitol_dh"/>
    <property type="match status" value="1"/>
</dbReference>
<dbReference type="EMBL" id="JAOB01000060">
    <property type="protein sequence ID" value="EUA30126.1"/>
    <property type="molecule type" value="Genomic_DNA"/>
</dbReference>
<dbReference type="Pfam" id="PF08125">
    <property type="entry name" value="Mannitol_dh_C"/>
    <property type="match status" value="1"/>
</dbReference>
<dbReference type="InterPro" id="IPR008927">
    <property type="entry name" value="6-PGluconate_DH-like_C_sf"/>
</dbReference>
<dbReference type="PATRIC" id="fig|1299334.3.peg.6061"/>
<reference evidence="5" key="1">
    <citation type="submission" date="2014-01" db="EMBL/GenBank/DDBJ databases">
        <authorList>
            <person name="Brown-Elliot B."/>
            <person name="Wallace R."/>
            <person name="Lenaerts A."/>
            <person name="Ordway D."/>
            <person name="DeGroote M.A."/>
            <person name="Parker T."/>
            <person name="Sizemore C."/>
            <person name="Tallon L.J."/>
            <person name="Sadzewicz L.K."/>
            <person name="Sengamalay N."/>
            <person name="Fraser C.M."/>
            <person name="Hine E."/>
            <person name="Shefchek K.A."/>
            <person name="Das S.P."/>
            <person name="Tettelin H."/>
        </authorList>
    </citation>
    <scope>NUCLEOTIDE SEQUENCE [LARGE SCALE GENOMIC DNA]</scope>
    <source>
        <strain evidence="5">4042</strain>
    </source>
</reference>
<dbReference type="AlphaFoldDB" id="X8AG08"/>
<dbReference type="PRINTS" id="PR00084">
    <property type="entry name" value="MTLDHDRGNASE"/>
</dbReference>
<feature type="domain" description="Mannitol dehydrogenase C-terminal" evidence="4">
    <location>
        <begin position="267"/>
        <end position="346"/>
    </location>
</feature>
<protein>
    <submittedName>
        <fullName evidence="5">Mannitol dehydrogenase Rossmann domain protein</fullName>
    </submittedName>
</protein>
<evidence type="ECO:0000256" key="1">
    <source>
        <dbReference type="ARBA" id="ARBA00023002"/>
    </source>
</evidence>
<comment type="caution">
    <text evidence="5">The sequence shown here is derived from an EMBL/GenBank/DDBJ whole genome shotgun (WGS) entry which is preliminary data.</text>
</comment>
<dbReference type="InterPro" id="IPR036291">
    <property type="entry name" value="NAD(P)-bd_dom_sf"/>
</dbReference>
<comment type="catalytic activity">
    <reaction evidence="2">
        <text>D-mannitol 1-phosphate + NAD(+) = beta-D-fructose 6-phosphate + NADH + H(+)</text>
        <dbReference type="Rhea" id="RHEA:19661"/>
        <dbReference type="ChEBI" id="CHEBI:15378"/>
        <dbReference type="ChEBI" id="CHEBI:57540"/>
        <dbReference type="ChEBI" id="CHEBI:57634"/>
        <dbReference type="ChEBI" id="CHEBI:57945"/>
        <dbReference type="ChEBI" id="CHEBI:61381"/>
        <dbReference type="EC" id="1.1.1.17"/>
    </reaction>
</comment>
<dbReference type="GO" id="GO:0008926">
    <property type="term" value="F:mannitol-1-phosphate 5-dehydrogenase activity"/>
    <property type="evidence" value="ECO:0007669"/>
    <property type="project" value="UniProtKB-EC"/>
</dbReference>
<dbReference type="PANTHER" id="PTHR43362">
    <property type="entry name" value="MANNITOL DEHYDROGENASE DSF1-RELATED"/>
    <property type="match status" value="1"/>
</dbReference>
<evidence type="ECO:0000313" key="5">
    <source>
        <dbReference type="EMBL" id="EUA30126.1"/>
    </source>
</evidence>
<proteinExistence type="predicted"/>
<dbReference type="Gene3D" id="3.40.50.720">
    <property type="entry name" value="NAD(P)-binding Rossmann-like Domain"/>
    <property type="match status" value="1"/>
</dbReference>
<dbReference type="Gene3D" id="1.10.1040.10">
    <property type="entry name" value="N-(1-d-carboxylethyl)-l-norvaline Dehydrogenase, domain 2"/>
    <property type="match status" value="1"/>
</dbReference>